<name>A0ABT4UJR2_9BACT</name>
<keyword evidence="1" id="KW-0812">Transmembrane</keyword>
<feature type="transmembrane region" description="Helical" evidence="1">
    <location>
        <begin position="204"/>
        <end position="223"/>
    </location>
</feature>
<evidence type="ECO:0000313" key="3">
    <source>
        <dbReference type="Proteomes" id="UP001210231"/>
    </source>
</evidence>
<gene>
    <name evidence="2" type="ORF">O3P16_09685</name>
</gene>
<organism evidence="2 3">
    <name type="scientific">Polluticaenibacter yanchengensis</name>
    <dbReference type="NCBI Taxonomy" id="3014562"/>
    <lineage>
        <taxon>Bacteria</taxon>
        <taxon>Pseudomonadati</taxon>
        <taxon>Bacteroidota</taxon>
        <taxon>Chitinophagia</taxon>
        <taxon>Chitinophagales</taxon>
        <taxon>Chitinophagaceae</taxon>
        <taxon>Polluticaenibacter</taxon>
    </lineage>
</organism>
<keyword evidence="1" id="KW-0472">Membrane</keyword>
<proteinExistence type="predicted"/>
<reference evidence="2 3" key="1">
    <citation type="submission" date="2022-12" db="EMBL/GenBank/DDBJ databases">
        <title>Chitinophagaceae gen. sp. nov., a new member of the family Chitinophagaceae, isolated from soil in a chemical factory.</title>
        <authorList>
            <person name="Ke Z."/>
        </authorList>
    </citation>
    <scope>NUCLEOTIDE SEQUENCE [LARGE SCALE GENOMIC DNA]</scope>
    <source>
        <strain evidence="2 3">LY-5</strain>
    </source>
</reference>
<accession>A0ABT4UJR2</accession>
<keyword evidence="1" id="KW-1133">Transmembrane helix</keyword>
<keyword evidence="3" id="KW-1185">Reference proteome</keyword>
<protein>
    <submittedName>
        <fullName evidence="2">Phosphatase PAP2 family protein</fullName>
    </submittedName>
</protein>
<feature type="transmembrane region" description="Helical" evidence="1">
    <location>
        <begin position="176"/>
        <end position="197"/>
    </location>
</feature>
<evidence type="ECO:0000313" key="2">
    <source>
        <dbReference type="EMBL" id="MDA3615078.1"/>
    </source>
</evidence>
<comment type="caution">
    <text evidence="2">The sequence shown here is derived from an EMBL/GenBank/DDBJ whole genome shotgun (WGS) entry which is preliminary data.</text>
</comment>
<feature type="transmembrane region" description="Helical" evidence="1">
    <location>
        <begin position="66"/>
        <end position="89"/>
    </location>
</feature>
<dbReference type="Gene3D" id="1.20.144.10">
    <property type="entry name" value="Phosphatidic acid phosphatase type 2/haloperoxidase"/>
    <property type="match status" value="1"/>
</dbReference>
<dbReference type="RefSeq" id="WP_407031403.1">
    <property type="nucleotide sequence ID" value="NZ_JAQGEF010000009.1"/>
</dbReference>
<feature type="transmembrane region" description="Helical" evidence="1">
    <location>
        <begin position="101"/>
        <end position="118"/>
    </location>
</feature>
<feature type="transmembrane region" description="Helical" evidence="1">
    <location>
        <begin position="27"/>
        <end position="46"/>
    </location>
</feature>
<dbReference type="CDD" id="cd01610">
    <property type="entry name" value="PAP2_like"/>
    <property type="match status" value="1"/>
</dbReference>
<evidence type="ECO:0000256" key="1">
    <source>
        <dbReference type="SAM" id="Phobius"/>
    </source>
</evidence>
<sequence length="224" mass="25311">MNKSFDTFTPYINAGEFPKPLRMVANIFSYLFHPVFIPAYVAFYLLIMHQLFSVIIHPFDRINNLIMVIVNTVIFPSAIVFLMWRLKFIKSIRLETQKDRIMPLVGSITFYFWAFYVGRNVETIPVPLKIWLMGAFLGSSVAMFLNIYQKVSLHAIGMGGLVGFTCWLFANDPYIQPVYVIITLLLAGIVGTSRILLGAHAPKEVYSGFIGGILSQVVAVYIIG</sequence>
<feature type="transmembrane region" description="Helical" evidence="1">
    <location>
        <begin position="153"/>
        <end position="170"/>
    </location>
</feature>
<feature type="transmembrane region" description="Helical" evidence="1">
    <location>
        <begin position="130"/>
        <end position="148"/>
    </location>
</feature>
<dbReference type="Proteomes" id="UP001210231">
    <property type="component" value="Unassembled WGS sequence"/>
</dbReference>
<dbReference type="EMBL" id="JAQGEF010000009">
    <property type="protein sequence ID" value="MDA3615078.1"/>
    <property type="molecule type" value="Genomic_DNA"/>
</dbReference>